<dbReference type="PANTHER" id="PTHR34148:SF1">
    <property type="entry name" value="ADENOSYLCOBINAMIDE-GDP RIBAZOLETRANSFERASE"/>
    <property type="match status" value="1"/>
</dbReference>
<evidence type="ECO:0000256" key="11">
    <source>
        <dbReference type="ARBA" id="ARBA00022842"/>
    </source>
</evidence>
<evidence type="ECO:0000256" key="13">
    <source>
        <dbReference type="ARBA" id="ARBA00023136"/>
    </source>
</evidence>
<feature type="transmembrane region" description="Helical" evidence="19">
    <location>
        <begin position="139"/>
        <end position="158"/>
    </location>
</feature>
<feature type="transmembrane region" description="Helical" evidence="19">
    <location>
        <begin position="58"/>
        <end position="79"/>
    </location>
</feature>
<evidence type="ECO:0000256" key="9">
    <source>
        <dbReference type="ARBA" id="ARBA00022679"/>
    </source>
</evidence>
<keyword evidence="8 19" id="KW-0169">Cobalamin biosynthesis</keyword>
<dbReference type="Proteomes" id="UP000291469">
    <property type="component" value="Chromosome"/>
</dbReference>
<evidence type="ECO:0000256" key="5">
    <source>
        <dbReference type="ARBA" id="ARBA00013200"/>
    </source>
</evidence>
<dbReference type="PANTHER" id="PTHR34148">
    <property type="entry name" value="ADENOSYLCOBINAMIDE-GDP RIBAZOLETRANSFERASE"/>
    <property type="match status" value="1"/>
</dbReference>
<evidence type="ECO:0000313" key="20">
    <source>
        <dbReference type="EMBL" id="QBI21393.1"/>
    </source>
</evidence>
<organism evidence="20 21">
    <name type="scientific">Egibacter rhizosphaerae</name>
    <dbReference type="NCBI Taxonomy" id="1670831"/>
    <lineage>
        <taxon>Bacteria</taxon>
        <taxon>Bacillati</taxon>
        <taxon>Actinomycetota</taxon>
        <taxon>Nitriliruptoria</taxon>
        <taxon>Egibacterales</taxon>
        <taxon>Egibacteraceae</taxon>
        <taxon>Egibacter</taxon>
    </lineage>
</organism>
<dbReference type="KEGG" id="erz:ER308_18690"/>
<evidence type="ECO:0000256" key="16">
    <source>
        <dbReference type="ARBA" id="ARBA00032853"/>
    </source>
</evidence>
<dbReference type="RefSeq" id="WP_131156385.1">
    <property type="nucleotide sequence ID" value="NZ_CP036402.1"/>
</dbReference>
<evidence type="ECO:0000256" key="10">
    <source>
        <dbReference type="ARBA" id="ARBA00022692"/>
    </source>
</evidence>
<accession>A0A411YJI4</accession>
<reference evidence="20 21" key="1">
    <citation type="submission" date="2019-01" db="EMBL/GenBank/DDBJ databases">
        <title>Egibacter rhizosphaerae EGI 80759T.</title>
        <authorList>
            <person name="Chen D.-D."/>
            <person name="Tian Y."/>
            <person name="Jiao J.-Y."/>
            <person name="Zhang X.-T."/>
            <person name="Zhang Y.-G."/>
            <person name="Zhang Y."/>
            <person name="Xiao M."/>
            <person name="Shu W.-S."/>
            <person name="Li W.-J."/>
        </authorList>
    </citation>
    <scope>NUCLEOTIDE SEQUENCE [LARGE SCALE GENOMIC DNA]</scope>
    <source>
        <strain evidence="20 21">EGI 80759</strain>
    </source>
</reference>
<keyword evidence="11 19" id="KW-0460">Magnesium</keyword>
<comment type="similarity">
    <text evidence="4 19">Belongs to the CobS family.</text>
</comment>
<protein>
    <recommendedName>
        <fullName evidence="6 19">Adenosylcobinamide-GDP ribazoletransferase</fullName>
        <ecNumber evidence="5 19">2.7.8.26</ecNumber>
    </recommendedName>
    <alternativeName>
        <fullName evidence="16 19">Cobalamin synthase</fullName>
    </alternativeName>
    <alternativeName>
        <fullName evidence="15 19">Cobalamin-5'-phosphate synthase</fullName>
    </alternativeName>
</protein>
<feature type="transmembrane region" description="Helical" evidence="19">
    <location>
        <begin position="32"/>
        <end position="51"/>
    </location>
</feature>
<evidence type="ECO:0000256" key="12">
    <source>
        <dbReference type="ARBA" id="ARBA00022989"/>
    </source>
</evidence>
<evidence type="ECO:0000313" key="21">
    <source>
        <dbReference type="Proteomes" id="UP000291469"/>
    </source>
</evidence>
<dbReference type="GO" id="GO:0009236">
    <property type="term" value="P:cobalamin biosynthetic process"/>
    <property type="evidence" value="ECO:0007669"/>
    <property type="project" value="UniProtKB-UniRule"/>
</dbReference>
<dbReference type="UniPathway" id="UPA00148">
    <property type="reaction ID" value="UER00238"/>
</dbReference>
<dbReference type="OrthoDB" id="9794223at2"/>
<dbReference type="Pfam" id="PF02654">
    <property type="entry name" value="CobS"/>
    <property type="match status" value="1"/>
</dbReference>
<dbReference type="GO" id="GO:0008818">
    <property type="term" value="F:cobalamin 5'-phosphate synthase activity"/>
    <property type="evidence" value="ECO:0007669"/>
    <property type="project" value="UniProtKB-UniRule"/>
</dbReference>
<dbReference type="HAMAP" id="MF_00719">
    <property type="entry name" value="CobS"/>
    <property type="match status" value="1"/>
</dbReference>
<feature type="transmembrane region" description="Helical" evidence="19">
    <location>
        <begin position="232"/>
        <end position="250"/>
    </location>
</feature>
<evidence type="ECO:0000256" key="15">
    <source>
        <dbReference type="ARBA" id="ARBA00032605"/>
    </source>
</evidence>
<comment type="function">
    <text evidence="14 19">Joins adenosylcobinamide-GDP and alpha-ribazole to generate adenosylcobalamin (Ado-cobalamin). Also synthesizes adenosylcobalamin 5'-phosphate from adenosylcobinamide-GDP and alpha-ribazole 5'-phosphate.</text>
</comment>
<evidence type="ECO:0000256" key="2">
    <source>
        <dbReference type="ARBA" id="ARBA00004651"/>
    </source>
</evidence>
<dbReference type="InterPro" id="IPR003805">
    <property type="entry name" value="CobS"/>
</dbReference>
<gene>
    <name evidence="19" type="primary">cobS</name>
    <name evidence="20" type="ORF">ER308_18690</name>
</gene>
<keyword evidence="7 19" id="KW-1003">Cell membrane</keyword>
<proteinExistence type="inferred from homology"/>
<evidence type="ECO:0000256" key="3">
    <source>
        <dbReference type="ARBA" id="ARBA00004663"/>
    </source>
</evidence>
<keyword evidence="10 19" id="KW-0812">Transmembrane</keyword>
<feature type="transmembrane region" description="Helical" evidence="19">
    <location>
        <begin position="178"/>
        <end position="211"/>
    </location>
</feature>
<evidence type="ECO:0000256" key="19">
    <source>
        <dbReference type="HAMAP-Rule" id="MF_00719"/>
    </source>
</evidence>
<evidence type="ECO:0000256" key="18">
    <source>
        <dbReference type="ARBA" id="ARBA00049504"/>
    </source>
</evidence>
<evidence type="ECO:0000256" key="6">
    <source>
        <dbReference type="ARBA" id="ARBA00015850"/>
    </source>
</evidence>
<dbReference type="GO" id="GO:0051073">
    <property type="term" value="F:adenosylcobinamide-GDP ribazoletransferase activity"/>
    <property type="evidence" value="ECO:0007669"/>
    <property type="project" value="UniProtKB-UniRule"/>
</dbReference>
<comment type="pathway">
    <text evidence="3 19">Cofactor biosynthesis; adenosylcobalamin biosynthesis; adenosylcobalamin from cob(II)yrinate a,c-diamide: step 7/7.</text>
</comment>
<keyword evidence="13 19" id="KW-0472">Membrane</keyword>
<comment type="catalytic activity">
    <reaction evidence="17 19">
        <text>alpha-ribazole + adenosylcob(III)inamide-GDP = adenosylcob(III)alamin + GMP + H(+)</text>
        <dbReference type="Rhea" id="RHEA:16049"/>
        <dbReference type="ChEBI" id="CHEBI:10329"/>
        <dbReference type="ChEBI" id="CHEBI:15378"/>
        <dbReference type="ChEBI" id="CHEBI:18408"/>
        <dbReference type="ChEBI" id="CHEBI:58115"/>
        <dbReference type="ChEBI" id="CHEBI:60487"/>
        <dbReference type="EC" id="2.7.8.26"/>
    </reaction>
</comment>
<keyword evidence="21" id="KW-1185">Reference proteome</keyword>
<evidence type="ECO:0000256" key="1">
    <source>
        <dbReference type="ARBA" id="ARBA00001946"/>
    </source>
</evidence>
<evidence type="ECO:0000256" key="7">
    <source>
        <dbReference type="ARBA" id="ARBA00022475"/>
    </source>
</evidence>
<evidence type="ECO:0000256" key="17">
    <source>
        <dbReference type="ARBA" id="ARBA00048623"/>
    </source>
</evidence>
<evidence type="ECO:0000256" key="4">
    <source>
        <dbReference type="ARBA" id="ARBA00010561"/>
    </source>
</evidence>
<dbReference type="EMBL" id="CP036402">
    <property type="protein sequence ID" value="QBI21393.1"/>
    <property type="molecule type" value="Genomic_DNA"/>
</dbReference>
<evidence type="ECO:0000256" key="8">
    <source>
        <dbReference type="ARBA" id="ARBA00022573"/>
    </source>
</evidence>
<comment type="catalytic activity">
    <reaction evidence="18 19">
        <text>alpha-ribazole 5'-phosphate + adenosylcob(III)inamide-GDP = adenosylcob(III)alamin 5'-phosphate + GMP + H(+)</text>
        <dbReference type="Rhea" id="RHEA:23560"/>
        <dbReference type="ChEBI" id="CHEBI:15378"/>
        <dbReference type="ChEBI" id="CHEBI:57918"/>
        <dbReference type="ChEBI" id="CHEBI:58115"/>
        <dbReference type="ChEBI" id="CHEBI:60487"/>
        <dbReference type="ChEBI" id="CHEBI:60493"/>
        <dbReference type="EC" id="2.7.8.26"/>
    </reaction>
</comment>
<evidence type="ECO:0000256" key="14">
    <source>
        <dbReference type="ARBA" id="ARBA00025228"/>
    </source>
</evidence>
<name>A0A411YJI4_9ACTN</name>
<dbReference type="EC" id="2.7.8.26" evidence="5 19"/>
<dbReference type="GO" id="GO:0005886">
    <property type="term" value="C:plasma membrane"/>
    <property type="evidence" value="ECO:0007669"/>
    <property type="project" value="UniProtKB-SubCell"/>
</dbReference>
<comment type="subcellular location">
    <subcellularLocation>
        <location evidence="2 19">Cell membrane</location>
        <topology evidence="2 19">Multi-pass membrane protein</topology>
    </subcellularLocation>
</comment>
<comment type="cofactor">
    <cofactor evidence="1 19">
        <name>Mg(2+)</name>
        <dbReference type="ChEBI" id="CHEBI:18420"/>
    </cofactor>
</comment>
<feature type="transmembrane region" description="Helical" evidence="19">
    <location>
        <begin position="109"/>
        <end position="127"/>
    </location>
</feature>
<keyword evidence="12 19" id="KW-1133">Transmembrane helix</keyword>
<keyword evidence="9 19" id="KW-0808">Transferase</keyword>
<sequence>MHETVRLTAVAFQFLTRLPVPAVPVGPGDLRRAMGAFPLVGVAVAAIGVAVRMGGETVWGPFVGTVLGMLAMVLATGAFHEDGLADTADGLWGGWTPEQRLEIMRDSRLGTYGTVALVGVLLVKIALLAGLDWMGFARAVLAGAVLGRASTLVAAAWLPAAGASSAGDVAGRATGRGALAAAVLALLAAFAGGGRWAPALLAVGVAVTWLGGRLLRARLGGITGDGLGAINLLVDVAVIAAVAGLVGAGLA</sequence>
<dbReference type="AlphaFoldDB" id="A0A411YJI4"/>